<dbReference type="PANTHER" id="PTHR48047">
    <property type="entry name" value="GLYCOSYLTRANSFERASE"/>
    <property type="match status" value="1"/>
</dbReference>
<evidence type="ECO:0000256" key="1">
    <source>
        <dbReference type="ARBA" id="ARBA00009995"/>
    </source>
</evidence>
<reference evidence="3 4" key="1">
    <citation type="submission" date="2024-11" db="EMBL/GenBank/DDBJ databases">
        <title>A near-complete genome assembly of Cinchona calisaya.</title>
        <authorList>
            <person name="Lian D.C."/>
            <person name="Zhao X.W."/>
            <person name="Wei L."/>
        </authorList>
    </citation>
    <scope>NUCLEOTIDE SEQUENCE [LARGE SCALE GENOMIC DNA]</scope>
    <source>
        <tissue evidence="3">Nenye</tissue>
    </source>
</reference>
<dbReference type="PANTHER" id="PTHR48047:SF28">
    <property type="entry name" value="F11M15.8 PROTEIN"/>
    <property type="match status" value="1"/>
</dbReference>
<comment type="similarity">
    <text evidence="1">Belongs to the UDP-glycosyltransferase family.</text>
</comment>
<accession>A0ABD2YXG3</accession>
<dbReference type="FunFam" id="3.40.50.2000:FF:000064">
    <property type="entry name" value="Glycosyltransferase"/>
    <property type="match status" value="1"/>
</dbReference>
<evidence type="ECO:0000313" key="3">
    <source>
        <dbReference type="EMBL" id="KAL3510984.1"/>
    </source>
</evidence>
<dbReference type="SUPFAM" id="SSF53756">
    <property type="entry name" value="UDP-Glycosyltransferase/glycogen phosphorylase"/>
    <property type="match status" value="1"/>
</dbReference>
<gene>
    <name evidence="3" type="ORF">ACH5RR_030385</name>
</gene>
<dbReference type="Gene3D" id="3.40.50.2000">
    <property type="entry name" value="Glycogen Phosphorylase B"/>
    <property type="match status" value="2"/>
</dbReference>
<dbReference type="AlphaFoldDB" id="A0ABD2YXG3"/>
<protein>
    <recommendedName>
        <fullName evidence="5">Glycosyltransferase</fullName>
    </recommendedName>
</protein>
<dbReference type="GO" id="GO:0008194">
    <property type="term" value="F:UDP-glycosyltransferase activity"/>
    <property type="evidence" value="ECO:0007669"/>
    <property type="project" value="UniProtKB-ARBA"/>
</dbReference>
<dbReference type="FunFam" id="3.40.50.2000:FF:000143">
    <property type="entry name" value="UDP-glycosyltransferase 89B1"/>
    <property type="match status" value="1"/>
</dbReference>
<comment type="caution">
    <text evidence="3">The sequence shown here is derived from an EMBL/GenBank/DDBJ whole genome shotgun (WGS) entry which is preliminary data.</text>
</comment>
<dbReference type="Pfam" id="PF00201">
    <property type="entry name" value="UDPGT"/>
    <property type="match status" value="1"/>
</dbReference>
<dbReference type="CDD" id="cd03784">
    <property type="entry name" value="GT1_Gtf-like"/>
    <property type="match status" value="1"/>
</dbReference>
<dbReference type="EMBL" id="JBJUIK010000012">
    <property type="protein sequence ID" value="KAL3510984.1"/>
    <property type="molecule type" value="Genomic_DNA"/>
</dbReference>
<dbReference type="GO" id="GO:0016758">
    <property type="term" value="F:hexosyltransferase activity"/>
    <property type="evidence" value="ECO:0007669"/>
    <property type="project" value="UniProtKB-ARBA"/>
</dbReference>
<evidence type="ECO:0000256" key="2">
    <source>
        <dbReference type="ARBA" id="ARBA00022679"/>
    </source>
</evidence>
<keyword evidence="2" id="KW-0808">Transferase</keyword>
<evidence type="ECO:0008006" key="5">
    <source>
        <dbReference type="Google" id="ProtNLM"/>
    </source>
</evidence>
<organism evidence="3 4">
    <name type="scientific">Cinchona calisaya</name>
    <dbReference type="NCBI Taxonomy" id="153742"/>
    <lineage>
        <taxon>Eukaryota</taxon>
        <taxon>Viridiplantae</taxon>
        <taxon>Streptophyta</taxon>
        <taxon>Embryophyta</taxon>
        <taxon>Tracheophyta</taxon>
        <taxon>Spermatophyta</taxon>
        <taxon>Magnoliopsida</taxon>
        <taxon>eudicotyledons</taxon>
        <taxon>Gunneridae</taxon>
        <taxon>Pentapetalae</taxon>
        <taxon>asterids</taxon>
        <taxon>lamiids</taxon>
        <taxon>Gentianales</taxon>
        <taxon>Rubiaceae</taxon>
        <taxon>Cinchonoideae</taxon>
        <taxon>Cinchoneae</taxon>
        <taxon>Cinchona</taxon>
    </lineage>
</organism>
<proteinExistence type="inferred from homology"/>
<dbReference type="InterPro" id="IPR002213">
    <property type="entry name" value="UDP_glucos_trans"/>
</dbReference>
<dbReference type="Proteomes" id="UP001630127">
    <property type="component" value="Unassembled WGS sequence"/>
</dbReference>
<name>A0ABD2YXG3_9GENT</name>
<sequence>MSTTISANGQHILIFPFPAQGHTLPLLDFTHQLALHNFTITILVTPKNLPILNPLLSTHPSIQTITFPFPPHPSIPFGVENVKDIGNHGNGPIISALSNLHQPIIHWFKSHPTPPVALLSDFFLGWTHDLAQEIGIPRIVFYSSGAFATAVMQHLWNNIDSISSSLGVVHFSDLPRSPSFTWDHIPTVFKRNRESGNLDSLVVRKGLVANSKSWGAVFNSFHVLESEYLDWWRKEMGHGRVFAVGPLNLIGVPEKVGRGKESSKVAEDGRILKWLDGCPDGSVLYVCFGSQKLLKKAQMEALAIGLEESGVRFIWVTRPLTAQQVEEGYGSVPDGFEDRVSGRGLLVKGWAPQVAILNHRAVGGFLSHCGMNSTLEAIVSGVMILGWPMEADQFVNERLLVDYIGAAVRVCEGIDTVPDSTELARTINESMRKDTAVMERARELRNKALEAVKIGGSSIKDMDRLVTELAQLK</sequence>
<keyword evidence="4" id="KW-1185">Reference proteome</keyword>
<evidence type="ECO:0000313" key="4">
    <source>
        <dbReference type="Proteomes" id="UP001630127"/>
    </source>
</evidence>